<dbReference type="GeneID" id="5710444"/>
<dbReference type="STRING" id="397948.Cmaq_0906"/>
<dbReference type="HOGENOM" id="CLU_023194_10_0_2"/>
<dbReference type="AlphaFoldDB" id="A8MD83"/>
<gene>
    <name evidence="2" type="ordered locus">Cmaq_0906</name>
</gene>
<dbReference type="Proteomes" id="UP000001137">
    <property type="component" value="Chromosome"/>
</dbReference>
<feature type="domain" description="Gfo/Idh/MocA-like oxidoreductase N-terminal" evidence="1">
    <location>
        <begin position="3"/>
        <end position="119"/>
    </location>
</feature>
<keyword evidence="3" id="KW-1185">Reference proteome</keyword>
<dbReference type="eggNOG" id="arCOG01622">
    <property type="taxonomic scope" value="Archaea"/>
</dbReference>
<dbReference type="Pfam" id="PF01408">
    <property type="entry name" value="GFO_IDH_MocA"/>
    <property type="match status" value="1"/>
</dbReference>
<evidence type="ECO:0000313" key="3">
    <source>
        <dbReference type="Proteomes" id="UP000001137"/>
    </source>
</evidence>
<dbReference type="InterPro" id="IPR036291">
    <property type="entry name" value="NAD(P)-bd_dom_sf"/>
</dbReference>
<dbReference type="RefSeq" id="WP_012185958.1">
    <property type="nucleotide sequence ID" value="NC_009954.1"/>
</dbReference>
<name>A8MD83_CALMQ</name>
<dbReference type="GO" id="GO:0000166">
    <property type="term" value="F:nucleotide binding"/>
    <property type="evidence" value="ECO:0007669"/>
    <property type="project" value="InterPro"/>
</dbReference>
<organism evidence="2 3">
    <name type="scientific">Caldivirga maquilingensis (strain ATCC 700844 / DSM 13496 / JCM 10307 / IC-167)</name>
    <dbReference type="NCBI Taxonomy" id="397948"/>
    <lineage>
        <taxon>Archaea</taxon>
        <taxon>Thermoproteota</taxon>
        <taxon>Thermoprotei</taxon>
        <taxon>Thermoproteales</taxon>
        <taxon>Thermoproteaceae</taxon>
        <taxon>Caldivirga</taxon>
    </lineage>
</organism>
<dbReference type="OrthoDB" id="25239at2157"/>
<dbReference type="SUPFAM" id="SSF51735">
    <property type="entry name" value="NAD(P)-binding Rossmann-fold domains"/>
    <property type="match status" value="1"/>
</dbReference>
<protein>
    <submittedName>
        <fullName evidence="2">Oxidoreductase domain protein</fullName>
    </submittedName>
</protein>
<dbReference type="EMBL" id="CP000852">
    <property type="protein sequence ID" value="ABW01739.1"/>
    <property type="molecule type" value="Genomic_DNA"/>
</dbReference>
<dbReference type="Gene3D" id="3.40.50.720">
    <property type="entry name" value="NAD(P)-binding Rossmann-like Domain"/>
    <property type="match status" value="1"/>
</dbReference>
<sequence length="297" mass="32983">MGVKVALIGMGRMGSIHLKELVRLRNEGLIDSITVIDIDDSRLNAAKSMGVDETFKSIDEALTKHHEAIIIATPTTTHYDLSIKLVGKAHLMVEKPVTVKLSEALNLLSESRKTGNMVIPAMVERFNETAEEAFSMVKEPIALSMVRIGTMPQNPDSYIGVMYDLAIHDLDLALFRLRPMKAIVVKSMLNRDNVSLLLNLDGVSVNIEAKWVKSGKLRVHTYVGLSTFTVADLMHGLIYGNGEVKKVNQSEEPVYLEDRNFLEAVMGKTKPFATLTDYISCLRIIEAIQQNYNAVPL</sequence>
<dbReference type="Gene3D" id="3.30.360.10">
    <property type="entry name" value="Dihydrodipicolinate Reductase, domain 2"/>
    <property type="match status" value="1"/>
</dbReference>
<dbReference type="PANTHER" id="PTHR43377:SF1">
    <property type="entry name" value="BILIVERDIN REDUCTASE A"/>
    <property type="match status" value="1"/>
</dbReference>
<dbReference type="InterPro" id="IPR051450">
    <property type="entry name" value="Gfo/Idh/MocA_Oxidoreductases"/>
</dbReference>
<evidence type="ECO:0000259" key="1">
    <source>
        <dbReference type="Pfam" id="PF01408"/>
    </source>
</evidence>
<dbReference type="InterPro" id="IPR000683">
    <property type="entry name" value="Gfo/Idh/MocA-like_OxRdtase_N"/>
</dbReference>
<proteinExistence type="predicted"/>
<accession>A8MD83</accession>
<reference evidence="2 3" key="1">
    <citation type="submission" date="2007-10" db="EMBL/GenBank/DDBJ databases">
        <title>Complete sequence of Caldivirga maquilingensis IC-167.</title>
        <authorList>
            <consortium name="US DOE Joint Genome Institute"/>
            <person name="Copeland A."/>
            <person name="Lucas S."/>
            <person name="Lapidus A."/>
            <person name="Barry K."/>
            <person name="Glavina del Rio T."/>
            <person name="Dalin E."/>
            <person name="Tice H."/>
            <person name="Pitluck S."/>
            <person name="Saunders E."/>
            <person name="Brettin T."/>
            <person name="Bruce D."/>
            <person name="Detter J.C."/>
            <person name="Han C."/>
            <person name="Schmutz J."/>
            <person name="Larimer F."/>
            <person name="Land M."/>
            <person name="Hauser L."/>
            <person name="Kyrpides N."/>
            <person name="Ivanova N."/>
            <person name="Biddle J.F."/>
            <person name="Zhang Z."/>
            <person name="Fitz-Gibbon S.T."/>
            <person name="Lowe T.M."/>
            <person name="Saltikov C."/>
            <person name="House C.H."/>
            <person name="Richardson P."/>
        </authorList>
    </citation>
    <scope>NUCLEOTIDE SEQUENCE [LARGE SCALE GENOMIC DNA]</scope>
    <source>
        <strain evidence="3">ATCC 700844 / DSM 13496 / JCM 10307 / IC-167</strain>
    </source>
</reference>
<dbReference type="PANTHER" id="PTHR43377">
    <property type="entry name" value="BILIVERDIN REDUCTASE A"/>
    <property type="match status" value="1"/>
</dbReference>
<dbReference type="KEGG" id="cma:Cmaq_0906"/>
<evidence type="ECO:0000313" key="2">
    <source>
        <dbReference type="EMBL" id="ABW01739.1"/>
    </source>
</evidence>